<keyword evidence="6 8" id="KW-0119">Carbohydrate metabolism</keyword>
<evidence type="ECO:0000256" key="4">
    <source>
        <dbReference type="ARBA" id="ARBA00022857"/>
    </source>
</evidence>
<dbReference type="GO" id="GO:0050661">
    <property type="term" value="F:NADP binding"/>
    <property type="evidence" value="ECO:0007669"/>
    <property type="project" value="InterPro"/>
</dbReference>
<dbReference type="InterPro" id="IPR022674">
    <property type="entry name" value="G6P_DH_NAD-bd"/>
</dbReference>
<dbReference type="GO" id="GO:0009051">
    <property type="term" value="P:pentose-phosphate shunt, oxidative branch"/>
    <property type="evidence" value="ECO:0007669"/>
    <property type="project" value="UniProtKB-ARBA"/>
</dbReference>
<dbReference type="EMBL" id="CM017884">
    <property type="protein sequence ID" value="KAG1366742.1"/>
    <property type="molecule type" value="Genomic_DNA"/>
</dbReference>
<comment type="pathway">
    <text evidence="1 8">Carbohydrate degradation; pentose phosphate pathway; D-ribulose 5-phosphate from D-glucose 6-phosphate (oxidative stage): step 1/3.</text>
</comment>
<organism evidence="11 12">
    <name type="scientific">Cocos nucifera</name>
    <name type="common">Coconut palm</name>
    <dbReference type="NCBI Taxonomy" id="13894"/>
    <lineage>
        <taxon>Eukaryota</taxon>
        <taxon>Viridiplantae</taxon>
        <taxon>Streptophyta</taxon>
        <taxon>Embryophyta</taxon>
        <taxon>Tracheophyta</taxon>
        <taxon>Spermatophyta</taxon>
        <taxon>Magnoliopsida</taxon>
        <taxon>Liliopsida</taxon>
        <taxon>Arecaceae</taxon>
        <taxon>Arecoideae</taxon>
        <taxon>Cocoseae</taxon>
        <taxon>Attaleinae</taxon>
        <taxon>Cocos</taxon>
    </lineage>
</organism>
<dbReference type="FunFam" id="3.30.360.10:FF:000018">
    <property type="entry name" value="Glucose-6-phosphate 1-dehydrogenase"/>
    <property type="match status" value="1"/>
</dbReference>
<dbReference type="InterPro" id="IPR036291">
    <property type="entry name" value="NAD(P)-bd_dom_sf"/>
</dbReference>
<dbReference type="SUPFAM" id="SSF51735">
    <property type="entry name" value="NAD(P)-binding Rossmann-fold domains"/>
    <property type="match status" value="1"/>
</dbReference>
<dbReference type="EC" id="1.1.1.49" evidence="8"/>
<proteinExistence type="inferred from homology"/>
<dbReference type="Proteomes" id="UP000797356">
    <property type="component" value="Chromosome 13"/>
</dbReference>
<evidence type="ECO:0000256" key="6">
    <source>
        <dbReference type="ARBA" id="ARBA00023277"/>
    </source>
</evidence>
<protein>
    <recommendedName>
        <fullName evidence="8">Glucose-6-phosphate 1-dehydrogenase</fullName>
        <ecNumber evidence="8">1.1.1.49</ecNumber>
    </recommendedName>
</protein>
<evidence type="ECO:0000256" key="3">
    <source>
        <dbReference type="ARBA" id="ARBA00022526"/>
    </source>
</evidence>
<comment type="caution">
    <text evidence="11">The sequence shown here is derived from an EMBL/GenBank/DDBJ whole genome shotgun (WGS) entry which is preliminary data.</text>
</comment>
<dbReference type="UniPathway" id="UPA00115">
    <property type="reaction ID" value="UER00408"/>
</dbReference>
<dbReference type="InterPro" id="IPR019796">
    <property type="entry name" value="G6P_DH_AS"/>
</dbReference>
<gene>
    <name evidence="11" type="ORF">COCNU_13G005320</name>
</gene>
<dbReference type="FunFam" id="3.40.50.720:FF:000222">
    <property type="entry name" value="Glucose-6-phosphate 1-dehydrogenase"/>
    <property type="match status" value="1"/>
</dbReference>
<dbReference type="NCBIfam" id="TIGR00871">
    <property type="entry name" value="zwf"/>
    <property type="match status" value="1"/>
</dbReference>
<name>A0A8K0IT56_COCNU</name>
<evidence type="ECO:0000313" key="11">
    <source>
        <dbReference type="EMBL" id="KAG1366742.1"/>
    </source>
</evidence>
<comment type="function">
    <text evidence="8">Catalyzes the rate-limiting step of the oxidative pentose-phosphate pathway, which represents a route for the dissimilation of carbohydrates besides glycolysis.</text>
</comment>
<comment type="similarity">
    <text evidence="2 8">Belongs to the glucose-6-phosphate dehydrogenase family.</text>
</comment>
<evidence type="ECO:0000256" key="5">
    <source>
        <dbReference type="ARBA" id="ARBA00023002"/>
    </source>
</evidence>
<dbReference type="InterPro" id="IPR001282">
    <property type="entry name" value="G6P_DH"/>
</dbReference>
<sequence>MVICFRSSDSVAFSTSSLQHERSFSRRRWRRWLTSAPHLLSGRQPSKGFQIKNSNGYPLNAASLQDGLAENLSAEESVEKRSKDGSKQNGSTVSITIVGASGDLAKKKIFPALFALFYEDCLPKHFTVFGYARSKLTDEELRNMISKTLTCRIDKRENCNDKMEQFLQRCFYQSGQYDSEENFVELDQKLREKEAGKLPNRLFYLSIPPNIFVDVVRCASHHASSPTGWTRVIVEKPFGRDSESSAELTRSLKQYLTEDQIFRIDHYLGKELVENLSVLRFSNLVFEPLWSRKYIRNVQLIFSENFGTEGRGGYFDSYGIIRDIMQNHLLQILALFAMETPVSLDAEDIRNEKVKVLRSMRTLKLDDVVVGQYKGHTKGGKSYPGYTDDPTVPKCSLTPTFAAAALFIDNARWDDVPFLMKAGKALHTRRAEIRVQFRHVPGNLYKRNFGTDLDKATNELVIRVQPDEAIYLKINNKIPGLSMRLDRSNLNLLYAARYPREIADAYERLLLDAIEGERRLFIRSDELDAAWALFTPVLKELEYKKIAPELYPYGSRGPVGSHYLAAKYNVRWGENS</sequence>
<keyword evidence="3 8" id="KW-0313">Glucose metabolism</keyword>
<feature type="domain" description="Glucose-6-phosphate dehydrogenase C-terminal" evidence="10">
    <location>
        <begin position="278"/>
        <end position="572"/>
    </location>
</feature>
<dbReference type="SUPFAM" id="SSF55347">
    <property type="entry name" value="Glyceraldehyde-3-phosphate dehydrogenase-like, C-terminal domain"/>
    <property type="match status" value="1"/>
</dbReference>
<dbReference type="Pfam" id="PF02781">
    <property type="entry name" value="G6PD_C"/>
    <property type="match status" value="1"/>
</dbReference>
<dbReference type="GO" id="GO:0006006">
    <property type="term" value="P:glucose metabolic process"/>
    <property type="evidence" value="ECO:0007669"/>
    <property type="project" value="UniProtKB-KW"/>
</dbReference>
<dbReference type="PRINTS" id="PR00079">
    <property type="entry name" value="G6PDHDRGNASE"/>
</dbReference>
<evidence type="ECO:0000256" key="8">
    <source>
        <dbReference type="RuleBase" id="RU362120"/>
    </source>
</evidence>
<evidence type="ECO:0000259" key="9">
    <source>
        <dbReference type="Pfam" id="PF00479"/>
    </source>
</evidence>
<dbReference type="PANTHER" id="PTHR23429">
    <property type="entry name" value="GLUCOSE-6-PHOSPHATE 1-DEHYDROGENASE G6PD"/>
    <property type="match status" value="1"/>
</dbReference>
<evidence type="ECO:0000313" key="12">
    <source>
        <dbReference type="Proteomes" id="UP000797356"/>
    </source>
</evidence>
<dbReference type="GO" id="GO:0004345">
    <property type="term" value="F:glucose-6-phosphate dehydrogenase activity"/>
    <property type="evidence" value="ECO:0007669"/>
    <property type="project" value="UniProtKB-EC"/>
</dbReference>
<dbReference type="PIRSF" id="PIRSF000110">
    <property type="entry name" value="G6PD"/>
    <property type="match status" value="1"/>
</dbReference>
<dbReference type="Gene3D" id="3.40.50.720">
    <property type="entry name" value="NAD(P)-binding Rossmann-like Domain"/>
    <property type="match status" value="1"/>
</dbReference>
<evidence type="ECO:0000256" key="2">
    <source>
        <dbReference type="ARBA" id="ARBA00009975"/>
    </source>
</evidence>
<dbReference type="Pfam" id="PF00479">
    <property type="entry name" value="G6PD_N"/>
    <property type="match status" value="1"/>
</dbReference>
<keyword evidence="12" id="KW-1185">Reference proteome</keyword>
<dbReference type="HAMAP" id="MF_00966">
    <property type="entry name" value="G6PD"/>
    <property type="match status" value="1"/>
</dbReference>
<keyword evidence="4 8" id="KW-0521">NADP</keyword>
<dbReference type="PANTHER" id="PTHR23429:SF13">
    <property type="entry name" value="GLUCOSE-6-PHOSPHATE 1-DEHYDROGENASE 1, CHLOROPLASTIC"/>
    <property type="match status" value="1"/>
</dbReference>
<keyword evidence="5 8" id="KW-0560">Oxidoreductase</keyword>
<dbReference type="GO" id="GO:0009570">
    <property type="term" value="C:chloroplast stroma"/>
    <property type="evidence" value="ECO:0007669"/>
    <property type="project" value="TreeGrafter"/>
</dbReference>
<feature type="domain" description="Glucose-6-phosphate dehydrogenase NAD-binding" evidence="9">
    <location>
        <begin position="97"/>
        <end position="275"/>
    </location>
</feature>
<dbReference type="OrthoDB" id="60984at2759"/>
<reference evidence="11" key="1">
    <citation type="journal article" date="2017" name="Gigascience">
        <title>The genome draft of coconut (Cocos nucifera).</title>
        <authorList>
            <person name="Xiao Y."/>
            <person name="Xu P."/>
            <person name="Fan H."/>
            <person name="Baudouin L."/>
            <person name="Xia W."/>
            <person name="Bocs S."/>
            <person name="Xu J."/>
            <person name="Li Q."/>
            <person name="Guo A."/>
            <person name="Zhou L."/>
            <person name="Li J."/>
            <person name="Wu Y."/>
            <person name="Ma Z."/>
            <person name="Armero A."/>
            <person name="Issali A.E."/>
            <person name="Liu N."/>
            <person name="Peng M."/>
            <person name="Yang Y."/>
        </authorList>
    </citation>
    <scope>NUCLEOTIDE SEQUENCE</scope>
    <source>
        <tissue evidence="11">Spear leaf of Hainan Tall coconut</tissue>
    </source>
</reference>
<dbReference type="Gene3D" id="3.30.360.10">
    <property type="entry name" value="Dihydrodipicolinate Reductase, domain 2"/>
    <property type="match status" value="1"/>
</dbReference>
<evidence type="ECO:0000259" key="10">
    <source>
        <dbReference type="Pfam" id="PF02781"/>
    </source>
</evidence>
<reference evidence="11" key="2">
    <citation type="submission" date="2019-07" db="EMBL/GenBank/DDBJ databases">
        <authorList>
            <person name="Yang Y."/>
            <person name="Bocs S."/>
            <person name="Baudouin L."/>
        </authorList>
    </citation>
    <scope>NUCLEOTIDE SEQUENCE</scope>
    <source>
        <tissue evidence="11">Spear leaf of Hainan Tall coconut</tissue>
    </source>
</reference>
<dbReference type="InterPro" id="IPR022675">
    <property type="entry name" value="G6P_DH_C"/>
</dbReference>
<comment type="catalytic activity">
    <reaction evidence="7 8">
        <text>D-glucose 6-phosphate + NADP(+) = 6-phospho-D-glucono-1,5-lactone + NADPH + H(+)</text>
        <dbReference type="Rhea" id="RHEA:15841"/>
        <dbReference type="ChEBI" id="CHEBI:15378"/>
        <dbReference type="ChEBI" id="CHEBI:57783"/>
        <dbReference type="ChEBI" id="CHEBI:57955"/>
        <dbReference type="ChEBI" id="CHEBI:58349"/>
        <dbReference type="ChEBI" id="CHEBI:61548"/>
        <dbReference type="EC" id="1.1.1.49"/>
    </reaction>
</comment>
<accession>A0A8K0IT56</accession>
<evidence type="ECO:0000256" key="7">
    <source>
        <dbReference type="ARBA" id="ARBA00048749"/>
    </source>
</evidence>
<dbReference type="PROSITE" id="PS00069">
    <property type="entry name" value="G6P_DEHYDROGENASE"/>
    <property type="match status" value="1"/>
</dbReference>
<evidence type="ECO:0000256" key="1">
    <source>
        <dbReference type="ARBA" id="ARBA00004937"/>
    </source>
</evidence>
<dbReference type="AlphaFoldDB" id="A0A8K0IT56"/>